<feature type="chain" id="PRO_5039111404" evidence="1">
    <location>
        <begin position="28"/>
        <end position="284"/>
    </location>
</feature>
<dbReference type="OrthoDB" id="5561551at2"/>
<evidence type="ECO:0000256" key="1">
    <source>
        <dbReference type="SAM" id="SignalP"/>
    </source>
</evidence>
<dbReference type="Proteomes" id="UP000217103">
    <property type="component" value="Unassembled WGS sequence"/>
</dbReference>
<dbReference type="GO" id="GO:0016788">
    <property type="term" value="F:hydrolase activity, acting on ester bonds"/>
    <property type="evidence" value="ECO:0007669"/>
    <property type="project" value="InterPro"/>
</dbReference>
<accession>A0A1H1GZ69</accession>
<dbReference type="InterPro" id="IPR036514">
    <property type="entry name" value="SGNH_hydro_sf"/>
</dbReference>
<feature type="signal peptide" evidence="1">
    <location>
        <begin position="1"/>
        <end position="27"/>
    </location>
</feature>
<evidence type="ECO:0000259" key="2">
    <source>
        <dbReference type="Pfam" id="PF13472"/>
    </source>
</evidence>
<sequence length="284" mass="30559">MVRTAVAATGMAAVVAVSGWVAPAPVAASAPWRVEVMAALGDSISTGFNACGWFLSCVSRSWSVGTGSAVDSHYLRLRRAGVVETGGAVNLAVPGATSADLAAQAERAVARGAGYVTVLVGANDVCRDGVAEMTPVEEYRRNVARAFRVLRSEGVRVFVASVPDLKRLWAVGRRSAVARSFWRLGRVCQSMLARPASTAPEDRERRNRVRERVIAYNRVLAQECAAYGPGCRYDGGAVFATRFTLGHVSRWDHFHPSAEGQRLIAERTFAVVRQWLGEAALPRT</sequence>
<reference evidence="3 4" key="1">
    <citation type="submission" date="2016-10" db="EMBL/GenBank/DDBJ databases">
        <authorList>
            <person name="de Groot N.N."/>
        </authorList>
    </citation>
    <scope>NUCLEOTIDE SEQUENCE [LARGE SCALE GENOMIC DNA]</scope>
    <source>
        <strain evidence="3 4">DSM 43794</strain>
    </source>
</reference>
<dbReference type="STRING" id="35622.SAMN04489764_3930"/>
<dbReference type="SUPFAM" id="SSF52266">
    <property type="entry name" value="SGNH hydrolase"/>
    <property type="match status" value="1"/>
</dbReference>
<evidence type="ECO:0000313" key="3">
    <source>
        <dbReference type="EMBL" id="SDR18451.1"/>
    </source>
</evidence>
<dbReference type="RefSeq" id="WP_093260833.1">
    <property type="nucleotide sequence ID" value="NZ_FNKK01000002.1"/>
</dbReference>
<feature type="domain" description="SGNH hydrolase-type esterase" evidence="2">
    <location>
        <begin position="39"/>
        <end position="263"/>
    </location>
</feature>
<organism evidence="3 4">
    <name type="scientific">Thermostaphylospora chromogena</name>
    <dbReference type="NCBI Taxonomy" id="35622"/>
    <lineage>
        <taxon>Bacteria</taxon>
        <taxon>Bacillati</taxon>
        <taxon>Actinomycetota</taxon>
        <taxon>Actinomycetes</taxon>
        <taxon>Streptosporangiales</taxon>
        <taxon>Thermomonosporaceae</taxon>
        <taxon>Thermostaphylospora</taxon>
    </lineage>
</organism>
<proteinExistence type="predicted"/>
<name>A0A1H1GZ69_9ACTN</name>
<dbReference type="AlphaFoldDB" id="A0A1H1GZ69"/>
<evidence type="ECO:0000313" key="4">
    <source>
        <dbReference type="Proteomes" id="UP000217103"/>
    </source>
</evidence>
<gene>
    <name evidence="3" type="ORF">SAMN04489764_3930</name>
</gene>
<protein>
    <submittedName>
        <fullName evidence="3">Lysophospholipase L1</fullName>
    </submittedName>
</protein>
<dbReference type="Gene3D" id="3.40.50.1110">
    <property type="entry name" value="SGNH hydrolase"/>
    <property type="match status" value="1"/>
</dbReference>
<keyword evidence="4" id="KW-1185">Reference proteome</keyword>
<dbReference type="EMBL" id="FNKK01000002">
    <property type="protein sequence ID" value="SDR18451.1"/>
    <property type="molecule type" value="Genomic_DNA"/>
</dbReference>
<dbReference type="InterPro" id="IPR013830">
    <property type="entry name" value="SGNH_hydro"/>
</dbReference>
<keyword evidence="1" id="KW-0732">Signal</keyword>
<dbReference type="Pfam" id="PF13472">
    <property type="entry name" value="Lipase_GDSL_2"/>
    <property type="match status" value="1"/>
</dbReference>